<dbReference type="Pfam" id="PF00535">
    <property type="entry name" value="Glycos_transf_2"/>
    <property type="match status" value="1"/>
</dbReference>
<keyword evidence="2" id="KW-0808">Transferase</keyword>
<dbReference type="GeneID" id="93070356"/>
<dbReference type="EMBL" id="UFSX01000001">
    <property type="protein sequence ID" value="SUV28465.1"/>
    <property type="molecule type" value="Genomic_DNA"/>
</dbReference>
<sequence>MKISVVTVCYNAADTIEKTMLSVLNQTYHDIEYIIIDGGSTDGTVEIIRKYADRIAYWVSEPDKGIYDAMNKGIKVATGEYIYFLGADDLLCENVFFYIAPLLTRTHTIYYGNVYMVNQKINYDGPFSRYKLAIHNICHQAILYHRSVYDERLYDVDYRLFADYVFNIQSWGDKRVKFVYLPFVIADFNDCGRSSIRKNDLRFLKNNSMIILQNLGITCFVYYQVVHFYLKVKSIFLSNV</sequence>
<dbReference type="InterPro" id="IPR029044">
    <property type="entry name" value="Nucleotide-diphossugar_trans"/>
</dbReference>
<feature type="domain" description="Glycosyltransferase 2-like" evidence="1">
    <location>
        <begin position="4"/>
        <end position="139"/>
    </location>
</feature>
<reference evidence="2 3" key="1">
    <citation type="submission" date="2018-06" db="EMBL/GenBank/DDBJ databases">
        <authorList>
            <consortium name="Pathogen Informatics"/>
            <person name="Doyle S."/>
        </authorList>
    </citation>
    <scope>NUCLEOTIDE SEQUENCE [LARGE SCALE GENOMIC DNA]</scope>
    <source>
        <strain evidence="2 3">NCTC11155</strain>
    </source>
</reference>
<gene>
    <name evidence="2" type="ORF">NCTC11155_00415</name>
</gene>
<evidence type="ECO:0000313" key="2">
    <source>
        <dbReference type="EMBL" id="SUV28465.1"/>
    </source>
</evidence>
<dbReference type="Gene3D" id="3.90.550.10">
    <property type="entry name" value="Spore Coat Polysaccharide Biosynthesis Protein SpsA, Chain A"/>
    <property type="match status" value="1"/>
</dbReference>
<dbReference type="EC" id="2.4.1.-" evidence="2"/>
<dbReference type="SUPFAM" id="SSF53448">
    <property type="entry name" value="Nucleotide-diphospho-sugar transferases"/>
    <property type="match status" value="1"/>
</dbReference>
<dbReference type="PANTHER" id="PTHR22916">
    <property type="entry name" value="GLYCOSYLTRANSFERASE"/>
    <property type="match status" value="1"/>
</dbReference>
<dbReference type="CDD" id="cd06433">
    <property type="entry name" value="GT_2_WfgS_like"/>
    <property type="match status" value="1"/>
</dbReference>
<dbReference type="Proteomes" id="UP000254424">
    <property type="component" value="Unassembled WGS sequence"/>
</dbReference>
<dbReference type="RefSeq" id="WP_004289557.1">
    <property type="nucleotide sequence ID" value="NZ_CABKNQ010000019.1"/>
</dbReference>
<protein>
    <submittedName>
        <fullName evidence="2">LPS biosynthesis related glycosyltransferase</fullName>
        <ecNumber evidence="2">2.4.1.-</ecNumber>
    </submittedName>
</protein>
<dbReference type="PANTHER" id="PTHR22916:SF3">
    <property type="entry name" value="UDP-GLCNAC:BETAGAL BETA-1,3-N-ACETYLGLUCOSAMINYLTRANSFERASE-LIKE PROTEIN 1"/>
    <property type="match status" value="1"/>
</dbReference>
<evidence type="ECO:0000313" key="3">
    <source>
        <dbReference type="Proteomes" id="UP000254424"/>
    </source>
</evidence>
<accession>A0A380YHV4</accession>
<name>A0A380YHV4_9BACE</name>
<dbReference type="STRING" id="483216.BACEGG_01258"/>
<evidence type="ECO:0000259" key="1">
    <source>
        <dbReference type="Pfam" id="PF00535"/>
    </source>
</evidence>
<keyword evidence="2" id="KW-0328">Glycosyltransferase</keyword>
<dbReference type="GO" id="GO:0016758">
    <property type="term" value="F:hexosyltransferase activity"/>
    <property type="evidence" value="ECO:0007669"/>
    <property type="project" value="UniProtKB-ARBA"/>
</dbReference>
<dbReference type="InterPro" id="IPR001173">
    <property type="entry name" value="Glyco_trans_2-like"/>
</dbReference>
<dbReference type="AlphaFoldDB" id="A0A380YHV4"/>
<proteinExistence type="predicted"/>
<organism evidence="2 3">
    <name type="scientific">Bacteroides eggerthii</name>
    <dbReference type="NCBI Taxonomy" id="28111"/>
    <lineage>
        <taxon>Bacteria</taxon>
        <taxon>Pseudomonadati</taxon>
        <taxon>Bacteroidota</taxon>
        <taxon>Bacteroidia</taxon>
        <taxon>Bacteroidales</taxon>
        <taxon>Bacteroidaceae</taxon>
        <taxon>Bacteroides</taxon>
    </lineage>
</organism>